<evidence type="ECO:0000256" key="1">
    <source>
        <dbReference type="SAM" id="MobiDB-lite"/>
    </source>
</evidence>
<keyword evidence="3" id="KW-1185">Reference proteome</keyword>
<gene>
    <name evidence="2" type="ORF">OFUS_LOCUS22894</name>
</gene>
<dbReference type="Pfam" id="PF03909">
    <property type="entry name" value="BSD"/>
    <property type="match status" value="1"/>
</dbReference>
<dbReference type="GO" id="GO:0048172">
    <property type="term" value="P:regulation of short-term neuronal synaptic plasticity"/>
    <property type="evidence" value="ECO:0007669"/>
    <property type="project" value="TreeGrafter"/>
</dbReference>
<evidence type="ECO:0000313" key="2">
    <source>
        <dbReference type="EMBL" id="CAH1798806.1"/>
    </source>
</evidence>
<evidence type="ECO:0000313" key="3">
    <source>
        <dbReference type="Proteomes" id="UP000749559"/>
    </source>
</evidence>
<feature type="region of interest" description="Disordered" evidence="1">
    <location>
        <begin position="248"/>
        <end position="365"/>
    </location>
</feature>
<dbReference type="PANTHER" id="PTHR16019">
    <property type="entry name" value="SYNAPSE-ASSOCIATED PROTEIN"/>
    <property type="match status" value="1"/>
</dbReference>
<feature type="compositionally biased region" description="Basic and acidic residues" evidence="1">
    <location>
        <begin position="351"/>
        <end position="365"/>
    </location>
</feature>
<organism evidence="2 3">
    <name type="scientific">Owenia fusiformis</name>
    <name type="common">Polychaete worm</name>
    <dbReference type="NCBI Taxonomy" id="6347"/>
    <lineage>
        <taxon>Eukaryota</taxon>
        <taxon>Metazoa</taxon>
        <taxon>Spiralia</taxon>
        <taxon>Lophotrochozoa</taxon>
        <taxon>Annelida</taxon>
        <taxon>Polychaeta</taxon>
        <taxon>Sedentaria</taxon>
        <taxon>Canalipalpata</taxon>
        <taxon>Sabellida</taxon>
        <taxon>Oweniida</taxon>
        <taxon>Oweniidae</taxon>
        <taxon>Owenia</taxon>
    </lineage>
</organism>
<feature type="region of interest" description="Disordered" evidence="1">
    <location>
        <begin position="1"/>
        <end position="83"/>
    </location>
</feature>
<accession>A0A8J1TDG9</accession>
<feature type="compositionally biased region" description="Basic and acidic residues" evidence="1">
    <location>
        <begin position="14"/>
        <end position="34"/>
    </location>
</feature>
<dbReference type="InterPro" id="IPR051494">
    <property type="entry name" value="BSD_domain-containing"/>
</dbReference>
<dbReference type="EMBL" id="CAIIXF020000011">
    <property type="protein sequence ID" value="CAH1798806.1"/>
    <property type="molecule type" value="Genomic_DNA"/>
</dbReference>
<dbReference type="OrthoDB" id="47923at2759"/>
<feature type="compositionally biased region" description="Basic and acidic residues" evidence="1">
    <location>
        <begin position="263"/>
        <end position="297"/>
    </location>
</feature>
<dbReference type="InterPro" id="IPR035925">
    <property type="entry name" value="BSD_dom_sf"/>
</dbReference>
<protein>
    <submittedName>
        <fullName evidence="2">Uncharacterized protein</fullName>
    </submittedName>
</protein>
<dbReference type="SUPFAM" id="SSF140383">
    <property type="entry name" value="BSD domain-like"/>
    <property type="match status" value="1"/>
</dbReference>
<feature type="compositionally biased region" description="Basic and acidic residues" evidence="1">
    <location>
        <begin position="54"/>
        <end position="83"/>
    </location>
</feature>
<proteinExistence type="predicted"/>
<sequence length="404" mass="45617">MFNSVTSWLGGTVSDEKEQEKQEKDTSKNDEKSTQQKIDNTEETPESEPSSTPGKEEGDTSDQKTDIPDDEIDQKAKIKHDIDEVSAAAVNTAKEWGSYLYSFGKEATKNVVETAKTLKSTVEEKTILGEFSKEQDKFVSENRERKKQSEAAVPPWVGYNEEETMKSQILALSQDKRNFLRNPPGGVQFTFEFDSAYPVAMATLQEDPNLQKMRFELVPKQIKEEPFWRNYFYRVSLIKQSTQLTSIAQQTGTTGEGSNGSRSSKDSSRRSSVDSSQKDSDYDKLSDIQEIDSKDKTSGQAIPKATGGKEDDADIAESPPQHEFVSDAFEDSQLNEDELRQEMQQLGMSDTADKKGKKEELPEWEQELQKELNEYEVVVDGDDLVDTELENEILQQIEAETKES</sequence>
<dbReference type="AlphaFoldDB" id="A0A8J1TDG9"/>
<dbReference type="Proteomes" id="UP000749559">
    <property type="component" value="Unassembled WGS sequence"/>
</dbReference>
<dbReference type="GO" id="GO:0005634">
    <property type="term" value="C:nucleus"/>
    <property type="evidence" value="ECO:0007669"/>
    <property type="project" value="TreeGrafter"/>
</dbReference>
<dbReference type="GO" id="GO:0038203">
    <property type="term" value="P:TORC2 signaling"/>
    <property type="evidence" value="ECO:0007669"/>
    <property type="project" value="TreeGrafter"/>
</dbReference>
<dbReference type="InterPro" id="IPR005607">
    <property type="entry name" value="BSD_dom"/>
</dbReference>
<dbReference type="SMART" id="SM00751">
    <property type="entry name" value="BSD"/>
    <property type="match status" value="1"/>
</dbReference>
<reference evidence="2" key="1">
    <citation type="submission" date="2022-03" db="EMBL/GenBank/DDBJ databases">
        <authorList>
            <person name="Martin C."/>
        </authorList>
    </citation>
    <scope>NUCLEOTIDE SEQUENCE</scope>
</reference>
<name>A0A8J1TDG9_OWEFU</name>
<dbReference type="PROSITE" id="PS50858">
    <property type="entry name" value="BSD"/>
    <property type="match status" value="1"/>
</dbReference>
<dbReference type="GO" id="GO:0005794">
    <property type="term" value="C:Golgi apparatus"/>
    <property type="evidence" value="ECO:0007669"/>
    <property type="project" value="TreeGrafter"/>
</dbReference>
<dbReference type="PANTHER" id="PTHR16019:SF6">
    <property type="entry name" value="SYNAPSE-ASSOCIATED PROTEIN 1"/>
    <property type="match status" value="1"/>
</dbReference>
<comment type="caution">
    <text evidence="2">The sequence shown here is derived from an EMBL/GenBank/DDBJ whole genome shotgun (WGS) entry which is preliminary data.</text>
</comment>
<dbReference type="Gene3D" id="1.10.3970.10">
    <property type="entry name" value="BSD domain"/>
    <property type="match status" value="1"/>
</dbReference>
<dbReference type="GO" id="GO:0045202">
    <property type="term" value="C:synapse"/>
    <property type="evidence" value="ECO:0007669"/>
    <property type="project" value="TreeGrafter"/>
</dbReference>